<proteinExistence type="predicted"/>
<dbReference type="EMBL" id="AZXY01000011">
    <property type="protein sequence ID" value="KSZ57100.1"/>
    <property type="molecule type" value="Genomic_DNA"/>
</dbReference>
<name>A0A0V9UGK2_9NOCA</name>
<gene>
    <name evidence="1" type="ORF">Z045_20335</name>
</gene>
<protein>
    <submittedName>
        <fullName evidence="1">Uncharacterized protein</fullName>
    </submittedName>
</protein>
<dbReference type="SUPFAM" id="SSF51182">
    <property type="entry name" value="RmlC-like cupins"/>
    <property type="match status" value="1"/>
</dbReference>
<reference evidence="1 2" key="2">
    <citation type="journal article" date="2016" name="Genome Announc.">
        <title>Draft Genome Sequence of a Versatile Hydrocarbon-Degrading Bacterium, Rhodococcus pyridinivorans Strain KG-16, Collected from Oil Fields in India.</title>
        <authorList>
            <person name="Aggarwal R.K."/>
            <person name="Dawar C."/>
            <person name="Phanindranath R."/>
            <person name="Mutnuri L."/>
            <person name="Dayal A.M."/>
        </authorList>
    </citation>
    <scope>NUCLEOTIDE SEQUENCE [LARGE SCALE GENOMIC DNA]</scope>
    <source>
        <strain evidence="1 2">KG-16</strain>
    </source>
</reference>
<evidence type="ECO:0000313" key="2">
    <source>
        <dbReference type="Proteomes" id="UP000053060"/>
    </source>
</evidence>
<dbReference type="AlphaFoldDB" id="A0A0V9UGK2"/>
<dbReference type="InterPro" id="IPR011051">
    <property type="entry name" value="RmlC_Cupin_sf"/>
</dbReference>
<comment type="caution">
    <text evidence="1">The sequence shown here is derived from an EMBL/GenBank/DDBJ whole genome shotgun (WGS) entry which is preliminary data.</text>
</comment>
<evidence type="ECO:0000313" key="1">
    <source>
        <dbReference type="EMBL" id="KSZ57100.1"/>
    </source>
</evidence>
<dbReference type="PATRIC" id="fig|1441730.3.peg.4256"/>
<accession>A0A0V9UGK2</accession>
<sequence>MPHARPADLPNAGGGRWPSATDHFYSTQWGDLEVGYTTTAGPRDCTELYRAAGLPGGICMCPHYGYVLTGSITACYPDTDQEDETAVAGEVYFFPAGHILKYRDQTSHLEFNPAYALQHLMNAIQQVADRATGTHPAG</sequence>
<reference evidence="2" key="1">
    <citation type="submission" date="2015-01" db="EMBL/GenBank/DDBJ databases">
        <title>Draft genome sequence of Rhodococcus pyridinivorans strain KG-16, a hydrocarbon-degrading bacterium.</title>
        <authorList>
            <person name="Aggarwal R.K."/>
            <person name="Dawar C."/>
        </authorList>
    </citation>
    <scope>NUCLEOTIDE SEQUENCE [LARGE SCALE GENOMIC DNA]</scope>
    <source>
        <strain evidence="2">KG-16</strain>
    </source>
</reference>
<dbReference type="Proteomes" id="UP000053060">
    <property type="component" value="Unassembled WGS sequence"/>
</dbReference>
<organism evidence="1 2">
    <name type="scientific">Rhodococcus pyridinivorans KG-16</name>
    <dbReference type="NCBI Taxonomy" id="1441730"/>
    <lineage>
        <taxon>Bacteria</taxon>
        <taxon>Bacillati</taxon>
        <taxon>Actinomycetota</taxon>
        <taxon>Actinomycetes</taxon>
        <taxon>Mycobacteriales</taxon>
        <taxon>Nocardiaceae</taxon>
        <taxon>Rhodococcus</taxon>
    </lineage>
</organism>